<dbReference type="PROSITE" id="PS51257">
    <property type="entry name" value="PROKAR_LIPOPROTEIN"/>
    <property type="match status" value="1"/>
</dbReference>
<sequence length="169" mass="19158">MRAKIPLIPVMILIVMLLLVSCSTAKEELVPGRYAGFKPGDYMDLSSNTSIGGSIMDLSLDGETLLLEKRFARGMEEFIIYIAKFTKSSQTTSFWYNLIREVSNDFRSFVSALPLIYGEFQGEVQKGYMRAWFSGKWLYVFLGKTKSEVNSAVKAFKEFEKLLVKSIDS</sequence>
<proteinExistence type="predicted"/>
<evidence type="ECO:0000313" key="1">
    <source>
        <dbReference type="EMBL" id="SSC13513.1"/>
    </source>
</evidence>
<evidence type="ECO:0000313" key="2">
    <source>
        <dbReference type="Proteomes" id="UP000250796"/>
    </source>
</evidence>
<dbReference type="RefSeq" id="WP_169699657.1">
    <property type="nucleotide sequence ID" value="NZ_LS974202.1"/>
</dbReference>
<accession>A0A7Z7LGL1</accession>
<dbReference type="Proteomes" id="UP000250796">
    <property type="component" value="Chromosome MESINF"/>
</dbReference>
<dbReference type="AlphaFoldDB" id="A0A7Z7LGL1"/>
<dbReference type="EMBL" id="LS974202">
    <property type="protein sequence ID" value="SSC13513.1"/>
    <property type="molecule type" value="Genomic_DNA"/>
</dbReference>
<keyword evidence="2" id="KW-1185">Reference proteome</keyword>
<evidence type="ECO:0008006" key="3">
    <source>
        <dbReference type="Google" id="ProtNLM"/>
    </source>
</evidence>
<reference evidence="1 2" key="1">
    <citation type="submission" date="2017-01" db="EMBL/GenBank/DDBJ databases">
        <authorList>
            <person name="Erauso G."/>
        </authorList>
    </citation>
    <scope>NUCLEOTIDE SEQUENCE [LARGE SCALE GENOMIC DNA]</scope>
    <source>
        <strain evidence="1">MESINF1</strain>
    </source>
</reference>
<gene>
    <name evidence="1" type="ORF">MESINF_2073</name>
</gene>
<organism evidence="1 2">
    <name type="scientific">Mesotoga infera</name>
    <dbReference type="NCBI Taxonomy" id="1236046"/>
    <lineage>
        <taxon>Bacteria</taxon>
        <taxon>Thermotogati</taxon>
        <taxon>Thermotogota</taxon>
        <taxon>Thermotogae</taxon>
        <taxon>Kosmotogales</taxon>
        <taxon>Kosmotogaceae</taxon>
        <taxon>Mesotoga</taxon>
    </lineage>
</organism>
<name>A0A7Z7LGL1_9BACT</name>
<dbReference type="KEGG" id="minf:MESINF_2073"/>
<protein>
    <recommendedName>
        <fullName evidence="3">Lipoprotein</fullName>
    </recommendedName>
</protein>